<reference evidence="1 2" key="1">
    <citation type="submission" date="2018-08" db="EMBL/GenBank/DDBJ databases">
        <title>Genome and evolution of the arbuscular mycorrhizal fungus Diversispora epigaea (formerly Glomus versiforme) and its bacterial endosymbionts.</title>
        <authorList>
            <person name="Sun X."/>
            <person name="Fei Z."/>
            <person name="Harrison M."/>
        </authorList>
    </citation>
    <scope>NUCLEOTIDE SEQUENCE [LARGE SCALE GENOMIC DNA]</scope>
    <source>
        <strain evidence="1 2">IT104</strain>
    </source>
</reference>
<evidence type="ECO:0000313" key="2">
    <source>
        <dbReference type="Proteomes" id="UP000266861"/>
    </source>
</evidence>
<accession>A0A397GBP5</accession>
<dbReference type="STRING" id="1348612.A0A397GBP5"/>
<dbReference type="PANTHER" id="PTHR31424">
    <property type="entry name" value="PROTEIN CBG23806"/>
    <property type="match status" value="1"/>
</dbReference>
<keyword evidence="2" id="KW-1185">Reference proteome</keyword>
<dbReference type="Proteomes" id="UP000266861">
    <property type="component" value="Unassembled WGS sequence"/>
</dbReference>
<name>A0A397GBP5_9GLOM</name>
<proteinExistence type="predicted"/>
<gene>
    <name evidence="1" type="ORF">Glove_606g16</name>
</gene>
<dbReference type="AlphaFoldDB" id="A0A397GBP5"/>
<sequence>MITFIILNHENYHYNPDYHYTIALYPDIEKYDNIKFILELFIEELCSLKKDGLEIAGILWKFELYFSSDWKFLIICLGLNSANSRFFCPWCLCSKDQIGDLNKTWNIEKDIDEISINYNNINGHIFPPIFNMIPIGNVVFDELHVFLQITDRLWELVLSEIKERDSHNWEYITGQKFIKPTPIGYQIGVGFINFRPVANSRFFCPWCLCSKDQIGDLNKTWNIEKDIDEISINYNNINGHIFPPIFNMIPIGNVVFDELHVFLQITDRLWELVLSEIKERGLFNNLTRKIILDEMKRLKISF</sequence>
<comment type="caution">
    <text evidence="1">The sequence shown here is derived from an EMBL/GenBank/DDBJ whole genome shotgun (WGS) entry which is preliminary data.</text>
</comment>
<evidence type="ECO:0000313" key="1">
    <source>
        <dbReference type="EMBL" id="RHZ46836.1"/>
    </source>
</evidence>
<dbReference type="OrthoDB" id="6152204at2759"/>
<organism evidence="1 2">
    <name type="scientific">Diversispora epigaea</name>
    <dbReference type="NCBI Taxonomy" id="1348612"/>
    <lineage>
        <taxon>Eukaryota</taxon>
        <taxon>Fungi</taxon>
        <taxon>Fungi incertae sedis</taxon>
        <taxon>Mucoromycota</taxon>
        <taxon>Glomeromycotina</taxon>
        <taxon>Glomeromycetes</taxon>
        <taxon>Diversisporales</taxon>
        <taxon>Diversisporaceae</taxon>
        <taxon>Diversispora</taxon>
    </lineage>
</organism>
<dbReference type="PANTHER" id="PTHR31424:SF5">
    <property type="entry name" value="APPLE DOMAIN-CONTAINING PROTEIN"/>
    <property type="match status" value="1"/>
</dbReference>
<dbReference type="EMBL" id="PQFF01000504">
    <property type="protein sequence ID" value="RHZ46836.1"/>
    <property type="molecule type" value="Genomic_DNA"/>
</dbReference>
<protein>
    <submittedName>
        <fullName evidence="1">Uncharacterized protein</fullName>
    </submittedName>
</protein>